<protein>
    <submittedName>
        <fullName evidence="8">MMPL family efflux pump permease component</fullName>
    </submittedName>
</protein>
<evidence type="ECO:0000256" key="3">
    <source>
        <dbReference type="ARBA" id="ARBA00022692"/>
    </source>
</evidence>
<evidence type="ECO:0000256" key="2">
    <source>
        <dbReference type="ARBA" id="ARBA00022475"/>
    </source>
</evidence>
<feature type="transmembrane region" description="Helical" evidence="6">
    <location>
        <begin position="314"/>
        <end position="332"/>
    </location>
</feature>
<evidence type="ECO:0000313" key="9">
    <source>
        <dbReference type="Proteomes" id="UP000619118"/>
    </source>
</evidence>
<feature type="transmembrane region" description="Helical" evidence="6">
    <location>
        <begin position="442"/>
        <end position="462"/>
    </location>
</feature>
<evidence type="ECO:0000259" key="7">
    <source>
        <dbReference type="Pfam" id="PF03176"/>
    </source>
</evidence>
<dbReference type="Gene3D" id="1.20.1640.10">
    <property type="entry name" value="Multidrug efflux transporter AcrB transmembrane domain"/>
    <property type="match status" value="2"/>
</dbReference>
<evidence type="ECO:0000256" key="6">
    <source>
        <dbReference type="SAM" id="Phobius"/>
    </source>
</evidence>
<keyword evidence="9" id="KW-1185">Reference proteome</keyword>
<dbReference type="RefSeq" id="WP_160051935.1">
    <property type="nucleotide sequence ID" value="NZ_BMQX01000001.1"/>
</dbReference>
<keyword evidence="5 6" id="KW-0472">Membrane</keyword>
<feature type="transmembrane region" description="Helical" evidence="6">
    <location>
        <begin position="691"/>
        <end position="712"/>
    </location>
</feature>
<dbReference type="PANTHER" id="PTHR33406">
    <property type="entry name" value="MEMBRANE PROTEIN MJ1562-RELATED"/>
    <property type="match status" value="1"/>
</dbReference>
<gene>
    <name evidence="8" type="ORF">GCM10009411_00870</name>
</gene>
<feature type="transmembrane region" description="Helical" evidence="6">
    <location>
        <begin position="382"/>
        <end position="404"/>
    </location>
</feature>
<proteinExistence type="predicted"/>
<dbReference type="EMBL" id="BMQX01000001">
    <property type="protein sequence ID" value="GGQ03606.1"/>
    <property type="molecule type" value="Genomic_DNA"/>
</dbReference>
<dbReference type="InterPro" id="IPR050545">
    <property type="entry name" value="Mycobact_MmpL"/>
</dbReference>
<feature type="transmembrane region" description="Helical" evidence="6">
    <location>
        <begin position="262"/>
        <end position="281"/>
    </location>
</feature>
<evidence type="ECO:0000256" key="1">
    <source>
        <dbReference type="ARBA" id="ARBA00004651"/>
    </source>
</evidence>
<organism evidence="8 9">
    <name type="scientific">Shewanella litoralis</name>
    <dbReference type="NCBI Taxonomy" id="2282700"/>
    <lineage>
        <taxon>Bacteria</taxon>
        <taxon>Pseudomonadati</taxon>
        <taxon>Pseudomonadota</taxon>
        <taxon>Gammaproteobacteria</taxon>
        <taxon>Alteromonadales</taxon>
        <taxon>Shewanellaceae</taxon>
        <taxon>Shewanella</taxon>
    </lineage>
</organism>
<comment type="caution">
    <text evidence="8">The sequence shown here is derived from an EMBL/GenBank/DDBJ whole genome shotgun (WGS) entry which is preliminary data.</text>
</comment>
<evidence type="ECO:0000256" key="4">
    <source>
        <dbReference type="ARBA" id="ARBA00022989"/>
    </source>
</evidence>
<feature type="transmembrane region" description="Helical" evidence="6">
    <location>
        <begin position="774"/>
        <end position="798"/>
    </location>
</feature>
<keyword evidence="4 6" id="KW-1133">Transmembrane helix</keyword>
<sequence length="803" mass="87621">MPRSPFNALTSAKSRFALWLLLLLAMLISGVWQWQQGARIQTDILAMLPHLQQDKLTETALDTVEQRLANQVYIAILADSDNQAVNAAQQLMTSLQSQPQQAFNAIRSGADNQLEELAKVYFEHRFSLLTHQQAHALATDNWHELLATAQNQLYSAFGFANSQLLASDPLLLFPANLLALSPNSKLRSQQGILLTDTDSGVAAIVMAKGRDSAFSPTAQQQQILALQSAFSQITQQYPQIRVLKAGALFHAIASTESAKQEISKIGLISLLGIVLLVWLAFRSVMPLVAATLTLSTGVVFAFVATLSLFGELHLLTLVFGTSLIGVAIDYSFHFYCEKQAHPNDTASDTIKRIFPALTLALATSASAFIAIGFTPFPGMQQVAVFCAAGLIGAYLTLLLVFPLLGNHSLKHTQGLGFAQAYLNGLKRVFTPTQPVQKASQKVMFMLLPVAVLAILFFGLSQLTSNDDIRQLQQSPESITTEENQLRQLLSGGTDNQFILVSSANEQDLLQTLEQLTPVLETAISNNEIAQAVSLSRFIPSMARQQYHYQLQQQLYQQHLAEIIEQMGLDDSIKASLIAEFNQANSAWLTPQTVLKHANDDLKALWLGDVASADNTTQFGAIVLLGGIDSLPSLTQRLTNQSWPLGQVRVIDKVGDISNIMGQYRQLTFQLLMWVFALASIVFSVKYGIKLALAIVAVPAFAVLLTLACLGLVGSSISLFHALAFILVLGIGIDYSLFFAEAKHTSHGVMMAIFMSACSTLLAFGLLALSQTHAIHFFGLTLLFGISFAFLLAPFISFFTRKSL</sequence>
<dbReference type="Proteomes" id="UP000619118">
    <property type="component" value="Unassembled WGS sequence"/>
</dbReference>
<accession>A0ABQ2QZF4</accession>
<evidence type="ECO:0000256" key="5">
    <source>
        <dbReference type="ARBA" id="ARBA00023136"/>
    </source>
</evidence>
<feature type="transmembrane region" description="Helical" evidence="6">
    <location>
        <begin position="353"/>
        <end position="376"/>
    </location>
</feature>
<dbReference type="PANTHER" id="PTHR33406:SF13">
    <property type="entry name" value="MEMBRANE PROTEIN YDFJ"/>
    <property type="match status" value="1"/>
</dbReference>
<feature type="domain" description="Membrane transport protein MMPL" evidence="7">
    <location>
        <begin position="159"/>
        <end position="402"/>
    </location>
</feature>
<dbReference type="Pfam" id="PF03176">
    <property type="entry name" value="MMPL"/>
    <property type="match status" value="1"/>
</dbReference>
<dbReference type="InterPro" id="IPR004869">
    <property type="entry name" value="MMPL_dom"/>
</dbReference>
<feature type="transmembrane region" description="Helical" evidence="6">
    <location>
        <begin position="288"/>
        <end position="308"/>
    </location>
</feature>
<feature type="transmembrane region" description="Helical" evidence="6">
    <location>
        <begin position="666"/>
        <end position="684"/>
    </location>
</feature>
<feature type="transmembrane region" description="Helical" evidence="6">
    <location>
        <begin position="718"/>
        <end position="736"/>
    </location>
</feature>
<keyword evidence="3 6" id="KW-0812">Transmembrane</keyword>
<keyword evidence="2" id="KW-1003">Cell membrane</keyword>
<name>A0ABQ2QZF4_9GAMM</name>
<dbReference type="SUPFAM" id="SSF82866">
    <property type="entry name" value="Multidrug efflux transporter AcrB transmembrane domain"/>
    <property type="match status" value="2"/>
</dbReference>
<feature type="transmembrane region" description="Helical" evidence="6">
    <location>
        <begin position="748"/>
        <end position="768"/>
    </location>
</feature>
<reference evidence="9" key="1">
    <citation type="journal article" date="2019" name="Int. J. Syst. Evol. Microbiol.">
        <title>The Global Catalogue of Microorganisms (GCM) 10K type strain sequencing project: providing services to taxonomists for standard genome sequencing and annotation.</title>
        <authorList>
            <consortium name="The Broad Institute Genomics Platform"/>
            <consortium name="The Broad Institute Genome Sequencing Center for Infectious Disease"/>
            <person name="Wu L."/>
            <person name="Ma J."/>
        </authorList>
    </citation>
    <scope>NUCLEOTIDE SEQUENCE [LARGE SCALE GENOMIC DNA]</scope>
    <source>
        <strain evidence="9">JCM 32306</strain>
    </source>
</reference>
<evidence type="ECO:0000313" key="8">
    <source>
        <dbReference type="EMBL" id="GGQ03606.1"/>
    </source>
</evidence>
<comment type="subcellular location">
    <subcellularLocation>
        <location evidence="1">Cell membrane</location>
        <topology evidence="1">Multi-pass membrane protein</topology>
    </subcellularLocation>
</comment>